<protein>
    <submittedName>
        <fullName evidence="1">Uncharacterized protein</fullName>
    </submittedName>
</protein>
<sequence length="74" mass="8185">MSALLAVSFAHYRGTLPPQPMTQQAQRLGQWLCLGCISSDTLVINYREALGVKEVNDHSRCTPCIDHRKWAGSG</sequence>
<gene>
    <name evidence="1" type="ORF">K493DRAFT_76612</name>
</gene>
<reference evidence="1 2" key="1">
    <citation type="submission" date="2016-07" db="EMBL/GenBank/DDBJ databases">
        <title>Pervasive Adenine N6-methylation of Active Genes in Fungi.</title>
        <authorList>
            <consortium name="DOE Joint Genome Institute"/>
            <person name="Mondo S.J."/>
            <person name="Dannebaum R.O."/>
            <person name="Kuo R.C."/>
            <person name="Labutti K."/>
            <person name="Haridas S."/>
            <person name="Kuo A."/>
            <person name="Salamov A."/>
            <person name="Ahrendt S.R."/>
            <person name="Lipzen A."/>
            <person name="Sullivan W."/>
            <person name="Andreopoulos W.B."/>
            <person name="Clum A."/>
            <person name="Lindquist E."/>
            <person name="Daum C."/>
            <person name="Ramamoorthy G.K."/>
            <person name="Gryganskyi A."/>
            <person name="Culley D."/>
            <person name="Magnuson J.K."/>
            <person name="James T.Y."/>
            <person name="O'Malley M.A."/>
            <person name="Stajich J.E."/>
            <person name="Spatafora J.W."/>
            <person name="Visel A."/>
            <person name="Grigoriev I.V."/>
        </authorList>
    </citation>
    <scope>NUCLEOTIDE SEQUENCE [LARGE SCALE GENOMIC DNA]</scope>
    <source>
        <strain evidence="1 2">CBS 931.73</strain>
    </source>
</reference>
<organism evidence="1 2">
    <name type="scientific">Basidiobolus meristosporus CBS 931.73</name>
    <dbReference type="NCBI Taxonomy" id="1314790"/>
    <lineage>
        <taxon>Eukaryota</taxon>
        <taxon>Fungi</taxon>
        <taxon>Fungi incertae sedis</taxon>
        <taxon>Zoopagomycota</taxon>
        <taxon>Entomophthoromycotina</taxon>
        <taxon>Basidiobolomycetes</taxon>
        <taxon>Basidiobolales</taxon>
        <taxon>Basidiobolaceae</taxon>
        <taxon>Basidiobolus</taxon>
    </lineage>
</organism>
<evidence type="ECO:0000313" key="2">
    <source>
        <dbReference type="Proteomes" id="UP000193498"/>
    </source>
</evidence>
<dbReference type="EMBL" id="MCFE01000510">
    <property type="protein sequence ID" value="ORX88673.1"/>
    <property type="molecule type" value="Genomic_DNA"/>
</dbReference>
<dbReference type="AlphaFoldDB" id="A0A1Y1XSG9"/>
<dbReference type="Proteomes" id="UP000193498">
    <property type="component" value="Unassembled WGS sequence"/>
</dbReference>
<proteinExistence type="predicted"/>
<name>A0A1Y1XSG9_9FUNG</name>
<dbReference type="InParanoid" id="A0A1Y1XSG9"/>
<comment type="caution">
    <text evidence="1">The sequence shown here is derived from an EMBL/GenBank/DDBJ whole genome shotgun (WGS) entry which is preliminary data.</text>
</comment>
<accession>A0A1Y1XSG9</accession>
<keyword evidence="2" id="KW-1185">Reference proteome</keyword>
<evidence type="ECO:0000313" key="1">
    <source>
        <dbReference type="EMBL" id="ORX88673.1"/>
    </source>
</evidence>